<evidence type="ECO:0008006" key="4">
    <source>
        <dbReference type="Google" id="ProtNLM"/>
    </source>
</evidence>
<accession>A0ABM5W644</accession>
<reference evidence="2 3" key="1">
    <citation type="submission" date="2015-12" db="EMBL/GenBank/DDBJ databases">
        <authorList>
            <person name="Lauer A."/>
            <person name="Humrighouse B."/>
            <person name="Loparev V."/>
            <person name="Shewmaker P.L."/>
            <person name="Whitney A.M."/>
            <person name="McLaughlin R.W."/>
        </authorList>
    </citation>
    <scope>NUCLEOTIDE SEQUENCE [LARGE SCALE GENOMIC DNA]</scope>
    <source>
        <strain evidence="2 3">LMG 23085</strain>
    </source>
</reference>
<protein>
    <recommendedName>
        <fullName evidence="4">ABC transporter permease</fullName>
    </recommendedName>
</protein>
<keyword evidence="3" id="KW-1185">Reference proteome</keyword>
<evidence type="ECO:0000313" key="2">
    <source>
        <dbReference type="EMBL" id="ALS00578.1"/>
    </source>
</evidence>
<feature type="transmembrane region" description="Helical" evidence="1">
    <location>
        <begin position="12"/>
        <end position="31"/>
    </location>
</feature>
<feature type="transmembrane region" description="Helical" evidence="1">
    <location>
        <begin position="205"/>
        <end position="227"/>
    </location>
</feature>
<organism evidence="2 3">
    <name type="scientific">Enterococcus silesiacus</name>
    <dbReference type="NCBI Taxonomy" id="332949"/>
    <lineage>
        <taxon>Bacteria</taxon>
        <taxon>Bacillati</taxon>
        <taxon>Bacillota</taxon>
        <taxon>Bacilli</taxon>
        <taxon>Lactobacillales</taxon>
        <taxon>Enterococcaceae</taxon>
        <taxon>Enterococcus</taxon>
    </lineage>
</organism>
<feature type="transmembrane region" description="Helical" evidence="1">
    <location>
        <begin position="311"/>
        <end position="334"/>
    </location>
</feature>
<feature type="transmembrane region" description="Helical" evidence="1">
    <location>
        <begin position="159"/>
        <end position="185"/>
    </location>
</feature>
<name>A0ABM5W644_9ENTE</name>
<sequence length="389" mass="44166">MNKQLMTILKKRYGLVLMITSLSIILFYTYMGVSDLNHWKDTNTYYNSEQYLDDLRGMSEDDNPRYTGLSLKERQELDKKEGLNLFYQVDSYDEQGKLETTSPNDDSYFTMYFNENPLLLLAIVVAAGFFVFFVDLRTSFNEFLFSLGVSKRRIYFSKFALISLPLLGSILLAKILFVSIITTGIPAEYVNISMMDLLANVLASWTTYILYFFIAAFIGLVTGNLILGPLTALGFCLSLEFFITAVINAWYYFTKTTTDLYVTNKFFVYTVEKAPISILPVIVAIVLPLLVLAVGSYLFPTLTLEKKGNYLLFDTLKIPVVIAMVIYVPIVLVFNHGYYSYENGASPIPGLLIYGIITALIGSYLVFRKEIHGSINRRRQVKNSSNVKS</sequence>
<feature type="transmembrane region" description="Helical" evidence="1">
    <location>
        <begin position="118"/>
        <end position="138"/>
    </location>
</feature>
<proteinExistence type="predicted"/>
<dbReference type="EMBL" id="CP013614">
    <property type="protein sequence ID" value="ALS00578.1"/>
    <property type="molecule type" value="Genomic_DNA"/>
</dbReference>
<dbReference type="RefSeq" id="WP_071879026.1">
    <property type="nucleotide sequence ID" value="NZ_JXLC01000030.1"/>
</dbReference>
<dbReference type="InterPro" id="IPR053046">
    <property type="entry name" value="ABC-5_transporter"/>
</dbReference>
<keyword evidence="1" id="KW-0472">Membrane</keyword>
<dbReference type="Proteomes" id="UP000065511">
    <property type="component" value="Chromosome"/>
</dbReference>
<evidence type="ECO:0000313" key="3">
    <source>
        <dbReference type="Proteomes" id="UP000065511"/>
    </source>
</evidence>
<gene>
    <name evidence="2" type="ORF">ATZ33_04075</name>
</gene>
<feature type="transmembrane region" description="Helical" evidence="1">
    <location>
        <begin position="234"/>
        <end position="254"/>
    </location>
</feature>
<keyword evidence="1" id="KW-0812">Transmembrane</keyword>
<dbReference type="PANTHER" id="PTHR39177:SF1">
    <property type="entry name" value="ABC TRANSPORTER PERMEASE YTRC-RELATED"/>
    <property type="match status" value="1"/>
</dbReference>
<evidence type="ECO:0000256" key="1">
    <source>
        <dbReference type="SAM" id="Phobius"/>
    </source>
</evidence>
<feature type="transmembrane region" description="Helical" evidence="1">
    <location>
        <begin position="274"/>
        <end position="299"/>
    </location>
</feature>
<keyword evidence="1" id="KW-1133">Transmembrane helix</keyword>
<dbReference type="PANTHER" id="PTHR39177">
    <property type="entry name" value="ABC TRANSPORTER PERMEASE YTRC-RELATED"/>
    <property type="match status" value="1"/>
</dbReference>
<feature type="transmembrane region" description="Helical" evidence="1">
    <location>
        <begin position="346"/>
        <end position="367"/>
    </location>
</feature>